<organism evidence="5 6">
    <name type="scientific">Pycnoporus cinnabarinus</name>
    <name type="common">Cinnabar-red polypore</name>
    <name type="synonym">Trametes cinnabarina</name>
    <dbReference type="NCBI Taxonomy" id="5643"/>
    <lineage>
        <taxon>Eukaryota</taxon>
        <taxon>Fungi</taxon>
        <taxon>Dikarya</taxon>
        <taxon>Basidiomycota</taxon>
        <taxon>Agaricomycotina</taxon>
        <taxon>Agaricomycetes</taxon>
        <taxon>Polyporales</taxon>
        <taxon>Polyporaceae</taxon>
        <taxon>Trametes</taxon>
    </lineage>
</organism>
<dbReference type="SUPFAM" id="SSF53474">
    <property type="entry name" value="alpha/beta-Hydrolases"/>
    <property type="match status" value="1"/>
</dbReference>
<dbReference type="InterPro" id="IPR050309">
    <property type="entry name" value="Type-B_Carboxylest/Lipase"/>
</dbReference>
<dbReference type="OMA" id="GIMNSGN"/>
<evidence type="ECO:0000256" key="3">
    <source>
        <dbReference type="RuleBase" id="RU361235"/>
    </source>
</evidence>
<dbReference type="EC" id="3.1.1.-" evidence="3"/>
<dbReference type="AlphaFoldDB" id="A0A060SNN3"/>
<comment type="caution">
    <text evidence="5">The sequence shown here is derived from an EMBL/GenBank/DDBJ whole genome shotgun (WGS) entry which is preliminary data.</text>
</comment>
<keyword evidence="2 3" id="KW-0378">Hydrolase</keyword>
<evidence type="ECO:0000313" key="6">
    <source>
        <dbReference type="Proteomes" id="UP000029665"/>
    </source>
</evidence>
<dbReference type="PROSITE" id="PS00122">
    <property type="entry name" value="CARBOXYLESTERASE_B_1"/>
    <property type="match status" value="1"/>
</dbReference>
<dbReference type="ESTHER" id="pycci-a0a060snn3">
    <property type="family name" value="Fungal_carboxylesterase_lipase"/>
</dbReference>
<name>A0A060SNN3_PYCCI</name>
<dbReference type="InterPro" id="IPR019826">
    <property type="entry name" value="Carboxylesterase_B_AS"/>
</dbReference>
<evidence type="ECO:0000313" key="5">
    <source>
        <dbReference type="EMBL" id="CDO75771.1"/>
    </source>
</evidence>
<evidence type="ECO:0000256" key="1">
    <source>
        <dbReference type="ARBA" id="ARBA00005964"/>
    </source>
</evidence>
<dbReference type="Proteomes" id="UP000029665">
    <property type="component" value="Unassembled WGS sequence"/>
</dbReference>
<sequence>MHRSLLQSWSALAAFAYVAVAASSPTVTLDKATVIGTQQGSVTSYFGIPYAEPPVGDLRLRPPQPVTGYNGTIDATAPATQCPQLLPAPRSDAPQEILEDLQAYFVADIPSSDAPQSEDCLSISVQIPSGTNPGALPVLVFLYDGGFTFGSTAATPGNAIVERSVELGQPIIYVNINYRLGAFGSLGGQEIKEAGVGNLGLQDQRVALRWIKQYISAFGGDPSKVTIWGFSSGAISVAAHMITNGGNNEGLFRAGIMNSGSPTPTGDIEILQPFYDTVVANAGCAGAADTLECLRTVSTETLLTASAALPNILSYSGVLTPWIPRADGVFLEAPLQHLVLAGSVANVPFITGDTLDEGTLSATGSFNITTDQEFRDYIHQTFLPSASEAEIAPLFELYPDDPAAGSPFGTGDANQLAPQYKRMAAFQGDAAFQAPRRFFLDQRSSKQPAWSFVSQQNMLSGLGFPHGSDVVSEFAEGGDALTDYFIQFTATLDPNGGASERTINWPKYDSGNRSILEIIDGTGLVIGTDNARSDAIAVLTNLSIAHPV</sequence>
<dbReference type="MetOSite" id="A0A060SNN3"/>
<feature type="signal peptide" evidence="3">
    <location>
        <begin position="1"/>
        <end position="21"/>
    </location>
</feature>
<dbReference type="InterPro" id="IPR029058">
    <property type="entry name" value="AB_hydrolase_fold"/>
</dbReference>
<gene>
    <name evidence="5" type="ORF">BN946_scf185039.g7</name>
</gene>
<comment type="similarity">
    <text evidence="1 3">Belongs to the type-B carboxylesterase/lipase family.</text>
</comment>
<proteinExistence type="inferred from homology"/>
<dbReference type="STRING" id="5643.A0A060SNN3"/>
<feature type="chain" id="PRO_5005102538" description="Carboxylic ester hydrolase" evidence="3">
    <location>
        <begin position="22"/>
        <end position="548"/>
    </location>
</feature>
<accession>A0A060SNN3</accession>
<reference evidence="5" key="1">
    <citation type="submission" date="2014-01" db="EMBL/GenBank/DDBJ databases">
        <title>The genome of the white-rot fungus Pycnoporus cinnabarinus: a basidiomycete model with a versatile arsenal for lignocellulosic biomass breakdown.</title>
        <authorList>
            <person name="Levasseur A."/>
            <person name="Lomascolo A."/>
            <person name="Ruiz-Duenas F.J."/>
            <person name="Uzan E."/>
            <person name="Piumi F."/>
            <person name="Kues U."/>
            <person name="Ram A.F.J."/>
            <person name="Murat C."/>
            <person name="Haon M."/>
            <person name="Benoit I."/>
            <person name="Arfi Y."/>
            <person name="Chevret D."/>
            <person name="Drula E."/>
            <person name="Kwon M.J."/>
            <person name="Gouret P."/>
            <person name="Lesage-Meessen L."/>
            <person name="Lombard V."/>
            <person name="Mariette J."/>
            <person name="Noirot C."/>
            <person name="Park J."/>
            <person name="Patyshakuliyeva A."/>
            <person name="Wieneger R.A.B."/>
            <person name="Wosten H.A.B."/>
            <person name="Martin F."/>
            <person name="Coutinho P.M."/>
            <person name="de Vries R."/>
            <person name="Martinez A.T."/>
            <person name="Klopp C."/>
            <person name="Pontarotti P."/>
            <person name="Henrissat B."/>
            <person name="Record E."/>
        </authorList>
    </citation>
    <scope>NUCLEOTIDE SEQUENCE [LARGE SCALE GENOMIC DNA]</scope>
    <source>
        <strain evidence="5">BRFM137</strain>
    </source>
</reference>
<dbReference type="Pfam" id="PF00135">
    <property type="entry name" value="COesterase"/>
    <property type="match status" value="1"/>
</dbReference>
<dbReference type="GO" id="GO:0016787">
    <property type="term" value="F:hydrolase activity"/>
    <property type="evidence" value="ECO:0007669"/>
    <property type="project" value="UniProtKB-KW"/>
</dbReference>
<dbReference type="Gene3D" id="3.40.50.1820">
    <property type="entry name" value="alpha/beta hydrolase"/>
    <property type="match status" value="1"/>
</dbReference>
<evidence type="ECO:0000259" key="4">
    <source>
        <dbReference type="Pfam" id="PF00135"/>
    </source>
</evidence>
<dbReference type="PANTHER" id="PTHR11559">
    <property type="entry name" value="CARBOXYLESTERASE"/>
    <property type="match status" value="1"/>
</dbReference>
<dbReference type="OrthoDB" id="408631at2759"/>
<protein>
    <recommendedName>
        <fullName evidence="3">Carboxylic ester hydrolase</fullName>
        <ecNumber evidence="3">3.1.1.-</ecNumber>
    </recommendedName>
</protein>
<dbReference type="EMBL" id="CCBP010000289">
    <property type="protein sequence ID" value="CDO75771.1"/>
    <property type="molecule type" value="Genomic_DNA"/>
</dbReference>
<keyword evidence="3" id="KW-0732">Signal</keyword>
<feature type="domain" description="Carboxylesterase type B" evidence="4">
    <location>
        <begin position="24"/>
        <end position="519"/>
    </location>
</feature>
<dbReference type="InterPro" id="IPR002018">
    <property type="entry name" value="CarbesteraseB"/>
</dbReference>
<keyword evidence="6" id="KW-1185">Reference proteome</keyword>
<dbReference type="HOGENOM" id="CLU_006586_10_6_1"/>
<evidence type="ECO:0000256" key="2">
    <source>
        <dbReference type="ARBA" id="ARBA00022801"/>
    </source>
</evidence>